<name>A0A4W5RAS9_9TELE</name>
<feature type="transmembrane region" description="Helical" evidence="12">
    <location>
        <begin position="837"/>
        <end position="853"/>
    </location>
</feature>
<reference evidence="16" key="3">
    <citation type="submission" date="2025-09" db="UniProtKB">
        <authorList>
            <consortium name="Ensembl"/>
        </authorList>
    </citation>
    <scope>IDENTIFICATION</scope>
</reference>
<dbReference type="InterPro" id="IPR003020">
    <property type="entry name" value="HCO3_transpt_euk"/>
</dbReference>
<reference evidence="16" key="2">
    <citation type="submission" date="2025-08" db="UniProtKB">
        <authorList>
            <consortium name="Ensembl"/>
        </authorList>
    </citation>
    <scope>IDENTIFICATION</scope>
</reference>
<dbReference type="GO" id="GO:0016324">
    <property type="term" value="C:apical plasma membrane"/>
    <property type="evidence" value="ECO:0007669"/>
    <property type="project" value="TreeGrafter"/>
</dbReference>
<feature type="transmembrane region" description="Helical" evidence="12">
    <location>
        <begin position="741"/>
        <end position="759"/>
    </location>
</feature>
<feature type="transmembrane region" description="Helical" evidence="12">
    <location>
        <begin position="989"/>
        <end position="1006"/>
    </location>
</feature>
<proteinExistence type="inferred from homology"/>
<comment type="subcellular location">
    <subcellularLocation>
        <location evidence="1">Cell membrane</location>
        <topology evidence="1">Multi-pass membrane protein</topology>
    </subcellularLocation>
    <subcellularLocation>
        <location evidence="12">Membrane</location>
        <topology evidence="12">Multi-pass membrane protein</topology>
    </subcellularLocation>
</comment>
<evidence type="ECO:0000256" key="8">
    <source>
        <dbReference type="ARBA" id="ARBA00022989"/>
    </source>
</evidence>
<dbReference type="PRINTS" id="PR00165">
    <property type="entry name" value="ANIONEXCHNGR"/>
</dbReference>
<feature type="compositionally biased region" description="Low complexity" evidence="13">
    <location>
        <begin position="118"/>
        <end position="146"/>
    </location>
</feature>
<keyword evidence="4" id="KW-0050">Antiport</keyword>
<dbReference type="GO" id="GO:0051453">
    <property type="term" value="P:regulation of intracellular pH"/>
    <property type="evidence" value="ECO:0007669"/>
    <property type="project" value="TreeGrafter"/>
</dbReference>
<dbReference type="Pfam" id="PF00955">
    <property type="entry name" value="HCO3_cotransp"/>
    <property type="match status" value="1"/>
</dbReference>
<evidence type="ECO:0000256" key="2">
    <source>
        <dbReference type="ARBA" id="ARBA00010993"/>
    </source>
</evidence>
<feature type="transmembrane region" description="Helical" evidence="12">
    <location>
        <begin position="1012"/>
        <end position="1032"/>
    </location>
</feature>
<dbReference type="NCBIfam" id="TIGR00834">
    <property type="entry name" value="ae"/>
    <property type="match status" value="1"/>
</dbReference>
<feature type="compositionally biased region" description="Basic and acidic residues" evidence="13">
    <location>
        <begin position="33"/>
        <end position="49"/>
    </location>
</feature>
<keyword evidence="9 12" id="KW-0406">Ion transport</keyword>
<feature type="transmembrane region" description="Helical" evidence="12">
    <location>
        <begin position="658"/>
        <end position="689"/>
    </location>
</feature>
<feature type="transmembrane region" description="Helical" evidence="12">
    <location>
        <begin position="930"/>
        <end position="954"/>
    </location>
</feature>
<dbReference type="InterPro" id="IPR013769">
    <property type="entry name" value="Band3_cytoplasmic_dom"/>
</dbReference>
<feature type="compositionally biased region" description="Basic residues" evidence="13">
    <location>
        <begin position="50"/>
        <end position="59"/>
    </location>
</feature>
<keyword evidence="5" id="KW-1003">Cell membrane</keyword>
<dbReference type="Pfam" id="PF07565">
    <property type="entry name" value="Band_3_cyto"/>
    <property type="match status" value="1"/>
</dbReference>
<feature type="domain" description="Band 3 cytoplasmic" evidence="15">
    <location>
        <begin position="241"/>
        <end position="538"/>
    </location>
</feature>
<evidence type="ECO:0000256" key="1">
    <source>
        <dbReference type="ARBA" id="ARBA00004651"/>
    </source>
</evidence>
<dbReference type="Proteomes" id="UP000314982">
    <property type="component" value="Unassembled WGS sequence"/>
</dbReference>
<dbReference type="FunFam" id="3.40.930.10:FF:000004">
    <property type="entry name" value="Anion exchange protein"/>
    <property type="match status" value="1"/>
</dbReference>
<feature type="domain" description="Bicarbonate transporter-like transmembrane" evidence="14">
    <location>
        <begin position="596"/>
        <end position="1118"/>
    </location>
</feature>
<evidence type="ECO:0000256" key="13">
    <source>
        <dbReference type="SAM" id="MobiDB-lite"/>
    </source>
</evidence>
<evidence type="ECO:0000256" key="12">
    <source>
        <dbReference type="RuleBase" id="RU362035"/>
    </source>
</evidence>
<organism evidence="16 17">
    <name type="scientific">Hucho hucho</name>
    <name type="common">huchen</name>
    <dbReference type="NCBI Taxonomy" id="62062"/>
    <lineage>
        <taxon>Eukaryota</taxon>
        <taxon>Metazoa</taxon>
        <taxon>Chordata</taxon>
        <taxon>Craniata</taxon>
        <taxon>Vertebrata</taxon>
        <taxon>Euteleostomi</taxon>
        <taxon>Actinopterygii</taxon>
        <taxon>Neopterygii</taxon>
        <taxon>Teleostei</taxon>
        <taxon>Protacanthopterygii</taxon>
        <taxon>Salmoniformes</taxon>
        <taxon>Salmonidae</taxon>
        <taxon>Salmoninae</taxon>
        <taxon>Hucho</taxon>
    </lineage>
</organism>
<accession>A0A4W5RAS9</accession>
<dbReference type="Ensembl" id="ENSHHUT00000089772.1">
    <property type="protein sequence ID" value="ENSHHUP00000087051.1"/>
    <property type="gene ID" value="ENSHHUG00000050261.1"/>
</dbReference>
<evidence type="ECO:0000256" key="5">
    <source>
        <dbReference type="ARBA" id="ARBA00022475"/>
    </source>
</evidence>
<dbReference type="FunFam" id="1.10.287.570:FF:000001">
    <property type="entry name" value="Anion exchange protein"/>
    <property type="match status" value="1"/>
</dbReference>
<reference evidence="17" key="1">
    <citation type="submission" date="2018-06" db="EMBL/GenBank/DDBJ databases">
        <title>Genome assembly of Danube salmon.</title>
        <authorList>
            <person name="Macqueen D.J."/>
            <person name="Gundappa M.K."/>
        </authorList>
    </citation>
    <scope>NUCLEOTIDE SEQUENCE [LARGE SCALE GENOMIC DNA]</scope>
</reference>
<feature type="compositionally biased region" description="Acidic residues" evidence="13">
    <location>
        <begin position="1128"/>
        <end position="1139"/>
    </location>
</feature>
<dbReference type="InterPro" id="IPR016152">
    <property type="entry name" value="PTrfase/Anion_transptr"/>
</dbReference>
<dbReference type="GO" id="GO:0015701">
    <property type="term" value="P:bicarbonate transport"/>
    <property type="evidence" value="ECO:0007669"/>
    <property type="project" value="TreeGrafter"/>
</dbReference>
<dbReference type="InterPro" id="IPR018241">
    <property type="entry name" value="Anion_exchange_CS"/>
</dbReference>
<keyword evidence="6" id="KW-0039">Anion exchange</keyword>
<dbReference type="AlphaFoldDB" id="A0A4W5RAS9"/>
<feature type="transmembrane region" description="Helical" evidence="12">
    <location>
        <begin position="888"/>
        <end position="909"/>
    </location>
</feature>
<feature type="region of interest" description="Disordered" evidence="13">
    <location>
        <begin position="1120"/>
        <end position="1139"/>
    </location>
</feature>
<evidence type="ECO:0000256" key="7">
    <source>
        <dbReference type="ARBA" id="ARBA00022692"/>
    </source>
</evidence>
<protein>
    <recommendedName>
        <fullName evidence="12">Anion exchange protein</fullName>
    </recommendedName>
</protein>
<dbReference type="Gene3D" id="3.40.930.10">
    <property type="entry name" value="Mannitol-specific EII, Chain A"/>
    <property type="match status" value="1"/>
</dbReference>
<evidence type="ECO:0000313" key="17">
    <source>
        <dbReference type="Proteomes" id="UP000314982"/>
    </source>
</evidence>
<evidence type="ECO:0000256" key="6">
    <source>
        <dbReference type="ARBA" id="ARBA00022681"/>
    </source>
</evidence>
<keyword evidence="3 12" id="KW-0813">Transport</keyword>
<dbReference type="GeneTree" id="ENSGT00940000158259"/>
<feature type="region of interest" description="Disordered" evidence="13">
    <location>
        <begin position="25"/>
        <end position="183"/>
    </location>
</feature>
<feature type="region of interest" description="Disordered" evidence="13">
    <location>
        <begin position="558"/>
        <end position="591"/>
    </location>
</feature>
<evidence type="ECO:0000259" key="15">
    <source>
        <dbReference type="Pfam" id="PF07565"/>
    </source>
</evidence>
<dbReference type="PRINTS" id="PR01231">
    <property type="entry name" value="HCO3TRNSPORT"/>
</dbReference>
<dbReference type="InterPro" id="IPR011531">
    <property type="entry name" value="HCO3_transpt-like_TM_dom"/>
</dbReference>
<feature type="compositionally biased region" description="Acidic residues" evidence="13">
    <location>
        <begin position="90"/>
        <end position="103"/>
    </location>
</feature>
<dbReference type="PROSITE" id="PS00220">
    <property type="entry name" value="ANION_EXCHANGER_2"/>
    <property type="match status" value="1"/>
</dbReference>
<feature type="compositionally biased region" description="Basic and acidic residues" evidence="13">
    <location>
        <begin position="558"/>
        <end position="578"/>
    </location>
</feature>
<sequence length="1139" mass="127407">PLRSEDDDEEQDLNKTLGVQLFQQILHPPARGPPEKHRAYNEEDFEYHRHSSHHIHHPLSKLPPERRKKKSKKKGAGRRRGSGAGGAPNIEEDEEEEEADESYMDSVLAPHKGRNGLSYSPSRESHSPSTRGSTPPSSSASSSSSRTPPPGSRSYDLQERRRSGNMTGGQQERLQRQATDDSEAQMLGSADLDGIKSHRFEDVPAVRRHLVRKSNKGQVLHISKDHKEPSAHSCKLDRTPHEVFVELNELVMDKNQELQWRETARWIKFEEDVEEETDRWGKPHVASLSFRSLLELRKTISHGAVLLDLNQHTLPGIAHQVVEQLIISDQIKVEDRANVLRALLLKHSHPSDEKEHSSFTQNMSAASLASLMVNHHSSSHTGQAEPSVIDPVMGGGEAACPLPDTRIDMEKSEKDNPPKLGMHRSKSKHELKLLEKIPENAEATVVLVGTVAFLEQPSMAFVRLQEAVLLESVLEVPIPVRFLFLLMGITYKKLAYIIVIILPQHFHEAAYLADERQDLLNAINSFLDCSIVLPPSEVGGEELLRSVARFQREMLHKREEQQGKKLKVKEPQSPKDKALQAPFKPGDDPLRRSGHLFGGLISDAARRYPKYASDFRDALNPQCMAAIIFIYFAALSPAVTFGGLLGEKTGGLIGVSELIIATAMQGVIFSLLGAQPLLVVGFSGPLLVFEEAFYSFCNANHIEYLTGRVWIGFWLVLIVVIIVAFEGSFLVRFVSRFTQEIFSFLISLIFIYETFSKLGKIFQEHPLQRCYLVNDTWTSSSCNNTVVGVPGKVVGEPNTALLTLVLMSGTFFIAFYLRRFKNSAFFPGKLRRMIGDFGVPIAILIMVLVDYSIKDTYTQKLSVPTGFSVTSPEKRRWLIPPLGSDGQFPVWMMATSILPALLVFILIFMETQITTLIVSKKERMLLKGSGFHLDLLIIVAIGGVSALFGLPWLAAATVRSVTHANALTVMSKAVAPGDKPRIHEVKEQRVTGLLVALFVGLSIVIGDLLRQIPIAVLFGIFLYMGVMSLNGIQLTERMLLLLMPPKYHPDHTYVRKVRTLRMHLFTGIQLVCLAALWTVMSTVASLAFPFVLILTVPIKWFLLPRIFTTREMQCLDADDAEPKFDEREGQDEYTEMVPT</sequence>
<feature type="transmembrane region" description="Helical" evidence="12">
    <location>
        <begin position="709"/>
        <end position="734"/>
    </location>
</feature>
<evidence type="ECO:0000313" key="16">
    <source>
        <dbReference type="Ensembl" id="ENSHHUP00000087051.1"/>
    </source>
</evidence>
<dbReference type="Gene3D" id="1.10.287.570">
    <property type="entry name" value="Helical hairpin bin"/>
    <property type="match status" value="1"/>
</dbReference>
<evidence type="ECO:0000256" key="3">
    <source>
        <dbReference type="ARBA" id="ARBA00022448"/>
    </source>
</evidence>
<keyword evidence="10 12" id="KW-0472">Membrane</keyword>
<dbReference type="InterPro" id="IPR001717">
    <property type="entry name" value="Anion_exchange"/>
</dbReference>
<evidence type="ECO:0000259" key="14">
    <source>
        <dbReference type="Pfam" id="PF00955"/>
    </source>
</evidence>
<dbReference type="PANTHER" id="PTHR11453:SF14">
    <property type="entry name" value="ANION EXCHANGE PROTEIN 2"/>
    <property type="match status" value="1"/>
</dbReference>
<dbReference type="SUPFAM" id="SSF55804">
    <property type="entry name" value="Phoshotransferase/anion transport protein"/>
    <property type="match status" value="1"/>
</dbReference>
<evidence type="ECO:0000256" key="4">
    <source>
        <dbReference type="ARBA" id="ARBA00022449"/>
    </source>
</evidence>
<feature type="transmembrane region" description="Helical" evidence="12">
    <location>
        <begin position="799"/>
        <end position="817"/>
    </location>
</feature>
<dbReference type="GO" id="GO:0005452">
    <property type="term" value="F:solute:inorganic anion antiporter activity"/>
    <property type="evidence" value="ECO:0007669"/>
    <property type="project" value="InterPro"/>
</dbReference>
<feature type="compositionally biased region" description="Basic residues" evidence="13">
    <location>
        <begin position="66"/>
        <end position="81"/>
    </location>
</feature>
<dbReference type="PANTHER" id="PTHR11453">
    <property type="entry name" value="ANION EXCHANGE PROTEIN"/>
    <property type="match status" value="1"/>
</dbReference>
<evidence type="ECO:0000256" key="11">
    <source>
        <dbReference type="ARBA" id="ARBA00049347"/>
    </source>
</evidence>
<dbReference type="GO" id="GO:0016323">
    <property type="term" value="C:basolateral plasma membrane"/>
    <property type="evidence" value="ECO:0007669"/>
    <property type="project" value="TreeGrafter"/>
</dbReference>
<evidence type="ECO:0000256" key="9">
    <source>
        <dbReference type="ARBA" id="ARBA00023065"/>
    </source>
</evidence>
<dbReference type="GO" id="GO:0008509">
    <property type="term" value="F:monoatomic anion transmembrane transporter activity"/>
    <property type="evidence" value="ECO:0007669"/>
    <property type="project" value="InterPro"/>
</dbReference>
<keyword evidence="7 12" id="KW-0812">Transmembrane</keyword>
<feature type="transmembrane region" description="Helical" evidence="12">
    <location>
        <begin position="624"/>
        <end position="646"/>
    </location>
</feature>
<comment type="catalytic activity">
    <reaction evidence="11">
        <text>hydrogencarbonate(in) + chloride(out) = hydrogencarbonate(out) + chloride(in)</text>
        <dbReference type="Rhea" id="RHEA:72363"/>
        <dbReference type="ChEBI" id="CHEBI:17544"/>
        <dbReference type="ChEBI" id="CHEBI:17996"/>
    </reaction>
</comment>
<keyword evidence="17" id="KW-1185">Reference proteome</keyword>
<keyword evidence="8 12" id="KW-1133">Transmembrane helix</keyword>
<feature type="transmembrane region" description="Helical" evidence="12">
    <location>
        <begin position="1086"/>
        <end position="1103"/>
    </location>
</feature>
<evidence type="ECO:0000256" key="10">
    <source>
        <dbReference type="ARBA" id="ARBA00023136"/>
    </source>
</evidence>
<comment type="similarity">
    <text evidence="2 12">Belongs to the anion exchanger (TC 2.A.31) family.</text>
</comment>